<dbReference type="PROSITE" id="PS51178">
    <property type="entry name" value="PASTA"/>
    <property type="match status" value="2"/>
</dbReference>
<dbReference type="SMART" id="SM00740">
    <property type="entry name" value="PASTA"/>
    <property type="match status" value="3"/>
</dbReference>
<proteinExistence type="predicted"/>
<dbReference type="EC" id="2.7.11.1" evidence="1"/>
<feature type="domain" description="PASTA" evidence="14">
    <location>
        <begin position="569"/>
        <end position="637"/>
    </location>
</feature>
<feature type="region of interest" description="Disordered" evidence="11">
    <location>
        <begin position="603"/>
        <end position="774"/>
    </location>
</feature>
<dbReference type="AlphaFoldDB" id="A0A846TXN6"/>
<evidence type="ECO:0000256" key="8">
    <source>
        <dbReference type="ARBA" id="ARBA00047899"/>
    </source>
</evidence>
<feature type="region of interest" description="Disordered" evidence="11">
    <location>
        <begin position="469"/>
        <end position="493"/>
    </location>
</feature>
<dbReference type="InterPro" id="IPR017441">
    <property type="entry name" value="Protein_kinase_ATP_BS"/>
</dbReference>
<dbReference type="Gene3D" id="3.30.200.20">
    <property type="entry name" value="Phosphorylase Kinase, domain 1"/>
    <property type="match status" value="1"/>
</dbReference>
<keyword evidence="3" id="KW-0808">Transferase</keyword>
<dbReference type="GO" id="GO:0004674">
    <property type="term" value="F:protein serine/threonine kinase activity"/>
    <property type="evidence" value="ECO:0007669"/>
    <property type="project" value="UniProtKB-KW"/>
</dbReference>
<dbReference type="CDD" id="cd06577">
    <property type="entry name" value="PASTA_pknB"/>
    <property type="match status" value="3"/>
</dbReference>
<keyword evidence="12" id="KW-0472">Membrane</keyword>
<feature type="transmembrane region" description="Helical" evidence="12">
    <location>
        <begin position="411"/>
        <end position="433"/>
    </location>
</feature>
<dbReference type="SMART" id="SM00220">
    <property type="entry name" value="S_TKc"/>
    <property type="match status" value="1"/>
</dbReference>
<evidence type="ECO:0000256" key="9">
    <source>
        <dbReference type="ARBA" id="ARBA00048679"/>
    </source>
</evidence>
<dbReference type="CDD" id="cd14014">
    <property type="entry name" value="STKc_PknB_like"/>
    <property type="match status" value="1"/>
</dbReference>
<evidence type="ECO:0000256" key="11">
    <source>
        <dbReference type="SAM" id="MobiDB-lite"/>
    </source>
</evidence>
<evidence type="ECO:0000256" key="1">
    <source>
        <dbReference type="ARBA" id="ARBA00012513"/>
    </source>
</evidence>
<dbReference type="GO" id="GO:0005524">
    <property type="term" value="F:ATP binding"/>
    <property type="evidence" value="ECO:0007669"/>
    <property type="project" value="UniProtKB-UniRule"/>
</dbReference>
<evidence type="ECO:0000259" key="14">
    <source>
        <dbReference type="PROSITE" id="PS51178"/>
    </source>
</evidence>
<accession>A0A846TXN6</accession>
<feature type="compositionally biased region" description="Acidic residues" evidence="11">
    <location>
        <begin position="664"/>
        <end position="691"/>
    </location>
</feature>
<dbReference type="InterPro" id="IPR000719">
    <property type="entry name" value="Prot_kinase_dom"/>
</dbReference>
<comment type="catalytic activity">
    <reaction evidence="8">
        <text>L-threonyl-[protein] + ATP = O-phospho-L-threonyl-[protein] + ADP + H(+)</text>
        <dbReference type="Rhea" id="RHEA:46608"/>
        <dbReference type="Rhea" id="RHEA-COMP:11060"/>
        <dbReference type="Rhea" id="RHEA-COMP:11605"/>
        <dbReference type="ChEBI" id="CHEBI:15378"/>
        <dbReference type="ChEBI" id="CHEBI:30013"/>
        <dbReference type="ChEBI" id="CHEBI:30616"/>
        <dbReference type="ChEBI" id="CHEBI:61977"/>
        <dbReference type="ChEBI" id="CHEBI:456216"/>
        <dbReference type="EC" id="2.7.11.1"/>
    </reaction>
</comment>
<dbReference type="GO" id="GO:0045717">
    <property type="term" value="P:negative regulation of fatty acid biosynthetic process"/>
    <property type="evidence" value="ECO:0007669"/>
    <property type="project" value="UniProtKB-ARBA"/>
</dbReference>
<keyword evidence="12" id="KW-0812">Transmembrane</keyword>
<evidence type="ECO:0000256" key="7">
    <source>
        <dbReference type="ARBA" id="ARBA00022840"/>
    </source>
</evidence>
<keyword evidence="16" id="KW-1185">Reference proteome</keyword>
<keyword evidence="4" id="KW-0677">Repeat</keyword>
<feature type="binding site" evidence="10">
    <location>
        <position position="43"/>
    </location>
    <ligand>
        <name>ATP</name>
        <dbReference type="ChEBI" id="CHEBI:30616"/>
    </ligand>
</feature>
<reference evidence="15 16" key="1">
    <citation type="submission" date="2020-02" db="EMBL/GenBank/DDBJ databases">
        <authorList>
            <person name="Sun Q."/>
        </authorList>
    </citation>
    <scope>NUCLEOTIDE SEQUENCE [LARGE SCALE GENOMIC DNA]</scope>
    <source>
        <strain evidence="15 16">YIM 13062</strain>
    </source>
</reference>
<dbReference type="PROSITE" id="PS00108">
    <property type="entry name" value="PROTEIN_KINASE_ST"/>
    <property type="match status" value="1"/>
</dbReference>
<organism evidence="15 16">
    <name type="scientific">Kocuria subflava</name>
    <dbReference type="NCBI Taxonomy" id="1736139"/>
    <lineage>
        <taxon>Bacteria</taxon>
        <taxon>Bacillati</taxon>
        <taxon>Actinomycetota</taxon>
        <taxon>Actinomycetes</taxon>
        <taxon>Micrococcales</taxon>
        <taxon>Micrococcaceae</taxon>
        <taxon>Kocuria</taxon>
    </lineage>
</organism>
<comment type="catalytic activity">
    <reaction evidence="9">
        <text>L-seryl-[protein] + ATP = O-phospho-L-seryl-[protein] + ADP + H(+)</text>
        <dbReference type="Rhea" id="RHEA:17989"/>
        <dbReference type="Rhea" id="RHEA-COMP:9863"/>
        <dbReference type="Rhea" id="RHEA-COMP:11604"/>
        <dbReference type="ChEBI" id="CHEBI:15378"/>
        <dbReference type="ChEBI" id="CHEBI:29999"/>
        <dbReference type="ChEBI" id="CHEBI:30616"/>
        <dbReference type="ChEBI" id="CHEBI:83421"/>
        <dbReference type="ChEBI" id="CHEBI:456216"/>
        <dbReference type="EC" id="2.7.11.1"/>
    </reaction>
</comment>
<dbReference type="PROSITE" id="PS00107">
    <property type="entry name" value="PROTEIN_KINASE_ATP"/>
    <property type="match status" value="1"/>
</dbReference>
<feature type="compositionally biased region" description="Low complexity" evidence="11">
    <location>
        <begin position="693"/>
        <end position="753"/>
    </location>
</feature>
<keyword evidence="5 10" id="KW-0547">Nucleotide-binding</keyword>
<dbReference type="Gene3D" id="3.30.10.20">
    <property type="match status" value="3"/>
</dbReference>
<evidence type="ECO:0000256" key="2">
    <source>
        <dbReference type="ARBA" id="ARBA00022527"/>
    </source>
</evidence>
<evidence type="ECO:0000313" key="16">
    <source>
        <dbReference type="Proteomes" id="UP000521379"/>
    </source>
</evidence>
<name>A0A846TXN6_9MICC</name>
<evidence type="ECO:0000256" key="6">
    <source>
        <dbReference type="ARBA" id="ARBA00022777"/>
    </source>
</evidence>
<dbReference type="InterPro" id="IPR011009">
    <property type="entry name" value="Kinase-like_dom_sf"/>
</dbReference>
<dbReference type="NCBIfam" id="NF033483">
    <property type="entry name" value="PknB_PASTA_kin"/>
    <property type="match status" value="1"/>
</dbReference>
<evidence type="ECO:0000256" key="3">
    <source>
        <dbReference type="ARBA" id="ARBA00022679"/>
    </source>
</evidence>
<evidence type="ECO:0000313" key="15">
    <source>
        <dbReference type="EMBL" id="NKE10512.1"/>
    </source>
</evidence>
<dbReference type="Pfam" id="PF00069">
    <property type="entry name" value="Pkinase"/>
    <property type="match status" value="1"/>
</dbReference>
<protein>
    <recommendedName>
        <fullName evidence="1">non-specific serine/threonine protein kinase</fullName>
        <ecNumber evidence="1">2.7.11.1</ecNumber>
    </recommendedName>
</protein>
<keyword evidence="2" id="KW-0723">Serine/threonine-protein kinase</keyword>
<dbReference type="SUPFAM" id="SSF56112">
    <property type="entry name" value="Protein kinase-like (PK-like)"/>
    <property type="match status" value="1"/>
</dbReference>
<evidence type="ECO:0000256" key="10">
    <source>
        <dbReference type="PROSITE-ProRule" id="PRU10141"/>
    </source>
</evidence>
<dbReference type="SUPFAM" id="SSF54184">
    <property type="entry name" value="Penicillin-binding protein 2x (pbp-2x), c-terminal domain"/>
    <property type="match status" value="1"/>
</dbReference>
<evidence type="ECO:0000256" key="4">
    <source>
        <dbReference type="ARBA" id="ARBA00022737"/>
    </source>
</evidence>
<evidence type="ECO:0000259" key="13">
    <source>
        <dbReference type="PROSITE" id="PS50011"/>
    </source>
</evidence>
<feature type="domain" description="PASTA" evidence="14">
    <location>
        <begin position="435"/>
        <end position="501"/>
    </location>
</feature>
<dbReference type="InterPro" id="IPR008271">
    <property type="entry name" value="Ser/Thr_kinase_AS"/>
</dbReference>
<evidence type="ECO:0000256" key="12">
    <source>
        <dbReference type="SAM" id="Phobius"/>
    </source>
</evidence>
<dbReference type="PANTHER" id="PTHR43289">
    <property type="entry name" value="MITOGEN-ACTIVATED PROTEIN KINASE KINASE KINASE 20-RELATED"/>
    <property type="match status" value="1"/>
</dbReference>
<dbReference type="Proteomes" id="UP000521379">
    <property type="component" value="Unassembled WGS sequence"/>
</dbReference>
<dbReference type="EMBL" id="JAAVUN010000028">
    <property type="protein sequence ID" value="NKE10512.1"/>
    <property type="molecule type" value="Genomic_DNA"/>
</dbReference>
<dbReference type="RefSeq" id="WP_119933581.1">
    <property type="nucleotide sequence ID" value="NZ_JAAVUN010000028.1"/>
</dbReference>
<dbReference type="InterPro" id="IPR005543">
    <property type="entry name" value="PASTA_dom"/>
</dbReference>
<sequence length="774" mass="78943">MAQSPVPSVINNRYEVGETIGRGGMATVYVATDQRLGRKVAIKVLKPELARDESFQERFQREAEAVAGLNHHTITSVYDTGEIAPQQPTDVACPYIVMEYVPGRTLRELIRAGELSARESVDAMLGILDALAYSHRSGIIHRDIKPANVVITPDGRVKVMDFGIARAVEDTQAALTQTQAVLGTAQYLSPEQARGENVDVRSDLYSAACVFFEMLTGRAPFVGEASVDIAAQHVRDAPPAPSELAPRLHSVFDGFMAKGLAKARDDRFQSAQEMQEALEPLREHADVDATTIIAAPVLSEDGQDDDATRSTAPVFPISTAAAGVAGAGAAGAGAAGADVAAAGPAGGSATSASGAGASVAGQAGAGSATGATSTQSHGSLFAPPGGDDDAPVGARSQNDRDAEDRRRRTRLWLLPLLLLLLIGGGIAAATMLLRGPDQVTVPDVVGMSQEDAEAELEDLGLVTEITRESSNQVDEDTVISSDPGEGSEVDSGSTVTLTVSEGSDKVTVPDDLAGQSEVYAREMVGNAGLNVSGTRSVNHPSIARGLVVGTDPEGGSEVDRDSDLELLLSTGQVTVPDVVGMSRDNAVAAIEGGDVQLPVEVATEATSSSPAGTVLRQSTPGGTDVNQGTTITITVATAPRQAPAPAPSPGGGSSPSPSPSPTDEASDEPTQEESDEPTQEPTEEPADEPTQEPEPTQAPEPTSQPTRTSSGSQNGSNGNASNASNGNGSTANAATNSTAEAAASTVDALTNGGSSNGSGTGNGSSAESTADTAS</sequence>
<dbReference type="PROSITE" id="PS50011">
    <property type="entry name" value="PROTEIN_KINASE_DOM"/>
    <property type="match status" value="1"/>
</dbReference>
<dbReference type="FunFam" id="1.10.510.10:FF:000021">
    <property type="entry name" value="Serine/threonine protein kinase"/>
    <property type="match status" value="1"/>
</dbReference>
<dbReference type="FunFam" id="3.30.200.20:FF:000035">
    <property type="entry name" value="Serine/threonine protein kinase Stk1"/>
    <property type="match status" value="1"/>
</dbReference>
<feature type="region of interest" description="Disordered" evidence="11">
    <location>
        <begin position="338"/>
        <end position="405"/>
    </location>
</feature>
<dbReference type="Pfam" id="PF03793">
    <property type="entry name" value="PASTA"/>
    <property type="match status" value="3"/>
</dbReference>
<evidence type="ECO:0000256" key="5">
    <source>
        <dbReference type="ARBA" id="ARBA00022741"/>
    </source>
</evidence>
<keyword evidence="12" id="KW-1133">Transmembrane helix</keyword>
<feature type="compositionally biased region" description="Polar residues" evidence="11">
    <location>
        <begin position="604"/>
        <end position="635"/>
    </location>
</feature>
<keyword evidence="6 15" id="KW-0418">Kinase</keyword>
<comment type="caution">
    <text evidence="15">The sequence shown here is derived from an EMBL/GenBank/DDBJ whole genome shotgun (WGS) entry which is preliminary data.</text>
</comment>
<dbReference type="Gene3D" id="1.10.510.10">
    <property type="entry name" value="Transferase(Phosphotransferase) domain 1"/>
    <property type="match status" value="1"/>
</dbReference>
<gene>
    <name evidence="15" type="primary">pknB</name>
    <name evidence="15" type="ORF">GTW58_11345</name>
</gene>
<keyword evidence="7 10" id="KW-0067">ATP-binding</keyword>
<feature type="domain" description="Protein kinase" evidence="13">
    <location>
        <begin position="14"/>
        <end position="282"/>
    </location>
</feature>
<feature type="compositionally biased region" description="Low complexity" evidence="11">
    <location>
        <begin position="338"/>
        <end position="374"/>
    </location>
</feature>
<dbReference type="PANTHER" id="PTHR43289:SF6">
    <property type="entry name" value="SERINE_THREONINE-PROTEIN KINASE NEKL-3"/>
    <property type="match status" value="1"/>
</dbReference>